<evidence type="ECO:0000313" key="9">
    <source>
        <dbReference type="Proteomes" id="UP000037600"/>
    </source>
</evidence>
<evidence type="ECO:0000256" key="1">
    <source>
        <dbReference type="ARBA" id="ARBA00004651"/>
    </source>
</evidence>
<feature type="transmembrane region" description="Helical" evidence="7">
    <location>
        <begin position="74"/>
        <end position="98"/>
    </location>
</feature>
<evidence type="ECO:0000256" key="7">
    <source>
        <dbReference type="RuleBase" id="RU364093"/>
    </source>
</evidence>
<feature type="transmembrane region" description="Helical" evidence="7">
    <location>
        <begin position="118"/>
        <end position="139"/>
    </location>
</feature>
<dbReference type="PIRSF" id="PIRSF005419">
    <property type="entry name" value="FlhA"/>
    <property type="match status" value="1"/>
</dbReference>
<evidence type="ECO:0000256" key="4">
    <source>
        <dbReference type="ARBA" id="ARBA00022692"/>
    </source>
</evidence>
<evidence type="ECO:0000256" key="3">
    <source>
        <dbReference type="ARBA" id="ARBA00022475"/>
    </source>
</evidence>
<evidence type="ECO:0000313" key="8">
    <source>
        <dbReference type="EMBL" id="KMT65509.1"/>
    </source>
</evidence>
<dbReference type="RefSeq" id="WP_048691832.1">
    <property type="nucleotide sequence ID" value="NZ_KQ130488.1"/>
</dbReference>
<dbReference type="InterPro" id="IPR042196">
    <property type="entry name" value="FHIPEP_4"/>
</dbReference>
<dbReference type="Gene3D" id="1.10.8.540">
    <property type="entry name" value="FHIPEP family, domain 3"/>
    <property type="match status" value="1"/>
</dbReference>
<name>A0A0J8GW56_9ALTE</name>
<comment type="similarity">
    <text evidence="2 7">Belongs to the FHIPEP (flagella/HR/invasion proteins export pore) family.</text>
</comment>
<dbReference type="PRINTS" id="PR00949">
    <property type="entry name" value="TYPE3IMAPROT"/>
</dbReference>
<feature type="transmembrane region" description="Helical" evidence="7">
    <location>
        <begin position="242"/>
        <end position="269"/>
    </location>
</feature>
<dbReference type="Gene3D" id="3.40.30.60">
    <property type="entry name" value="FHIPEP family, domain 1"/>
    <property type="match status" value="1"/>
</dbReference>
<dbReference type="InterPro" id="IPR006301">
    <property type="entry name" value="FlhA"/>
</dbReference>
<keyword evidence="6 7" id="KW-0472">Membrane</keyword>
<keyword evidence="9" id="KW-1185">Reference proteome</keyword>
<feature type="transmembrane region" description="Helical" evidence="7">
    <location>
        <begin position="210"/>
        <end position="230"/>
    </location>
</feature>
<accession>A0A0J8GW56</accession>
<keyword evidence="7" id="KW-0653">Protein transport</keyword>
<protein>
    <recommendedName>
        <fullName evidence="7">Flagellar biosynthesis protein FlhA</fullName>
    </recommendedName>
</protein>
<comment type="function">
    <text evidence="7">Required for formation of the rod structure of the flagellar apparatus. Together with FliI and FliH, may constitute the export apparatus of flagellin.</text>
</comment>
<keyword evidence="8" id="KW-0966">Cell projection</keyword>
<reference evidence="8 9" key="1">
    <citation type="submission" date="2015-04" db="EMBL/GenBank/DDBJ databases">
        <title>Draft Genome Sequence of the Novel Agar-Digesting Marine Bacterium Q1.</title>
        <authorList>
            <person name="Li Y."/>
            <person name="Li D."/>
            <person name="Chen G."/>
            <person name="Du Z."/>
        </authorList>
    </citation>
    <scope>NUCLEOTIDE SEQUENCE [LARGE SCALE GENOMIC DNA]</scope>
    <source>
        <strain evidence="8 9">Q1</strain>
    </source>
</reference>
<dbReference type="NCBIfam" id="TIGR01398">
    <property type="entry name" value="FlhA"/>
    <property type="match status" value="1"/>
</dbReference>
<dbReference type="Proteomes" id="UP000037600">
    <property type="component" value="Unassembled WGS sequence"/>
</dbReference>
<keyword evidence="7" id="KW-1005">Bacterial flagellum biogenesis</keyword>
<dbReference type="InterPro" id="IPR042194">
    <property type="entry name" value="FHIPEP_1"/>
</dbReference>
<dbReference type="GO" id="GO:0005886">
    <property type="term" value="C:plasma membrane"/>
    <property type="evidence" value="ECO:0007669"/>
    <property type="project" value="UniProtKB-SubCell"/>
</dbReference>
<keyword evidence="8" id="KW-0282">Flagellum</keyword>
<dbReference type="InterPro" id="IPR001712">
    <property type="entry name" value="T3SS_FHIPEP"/>
</dbReference>
<keyword evidence="8" id="KW-0969">Cilium</keyword>
<keyword evidence="5 7" id="KW-1133">Transmembrane helix</keyword>
<dbReference type="OrthoDB" id="9759185at2"/>
<feature type="transmembrane region" description="Helical" evidence="7">
    <location>
        <begin position="289"/>
        <end position="305"/>
    </location>
</feature>
<dbReference type="STRING" id="1513271.XM47_09170"/>
<gene>
    <name evidence="7" type="primary">flhA</name>
    <name evidence="8" type="ORF">XM47_09170</name>
</gene>
<keyword evidence="4 7" id="KW-0812">Transmembrane</keyword>
<evidence type="ECO:0000256" key="5">
    <source>
        <dbReference type="ARBA" id="ARBA00022989"/>
    </source>
</evidence>
<evidence type="ECO:0000256" key="6">
    <source>
        <dbReference type="ARBA" id="ARBA00023136"/>
    </source>
</evidence>
<dbReference type="AlphaFoldDB" id="A0A0J8GW56"/>
<dbReference type="EMBL" id="LAZL01000011">
    <property type="protein sequence ID" value="KMT65509.1"/>
    <property type="molecule type" value="Genomic_DNA"/>
</dbReference>
<dbReference type="PANTHER" id="PTHR30161">
    <property type="entry name" value="FLAGELLAR EXPORT PROTEIN, MEMBRANE FLHA SUBUNIT-RELATED"/>
    <property type="match status" value="1"/>
</dbReference>
<dbReference type="PANTHER" id="PTHR30161:SF1">
    <property type="entry name" value="FLAGELLAR BIOSYNTHESIS PROTEIN FLHA-RELATED"/>
    <property type="match status" value="1"/>
</dbReference>
<evidence type="ECO:0000256" key="2">
    <source>
        <dbReference type="ARBA" id="ARBA00008835"/>
    </source>
</evidence>
<feature type="transmembrane region" description="Helical" evidence="7">
    <location>
        <begin position="47"/>
        <end position="67"/>
    </location>
</feature>
<dbReference type="GO" id="GO:0044780">
    <property type="term" value="P:bacterial-type flagellum assembly"/>
    <property type="evidence" value="ECO:0007669"/>
    <property type="project" value="InterPro"/>
</dbReference>
<feature type="transmembrane region" description="Helical" evidence="7">
    <location>
        <begin position="20"/>
        <end position="41"/>
    </location>
</feature>
<sequence>MQLASFFQRSNFSKESFQQITGLGVAFFVLATLAMVILPIPALLLDILFSFNIALSMVVLLVVVYTLKPLEFGAFPSVILIATVFRLALNIASTRVVLLEGHEGGDAAGDVIASFGEVVIGGNYAVGLVVFAILMIINFKVVTAGAGRISEVTARFTLDSLPGKQMAIDADLNAGFINQEQARERREEITAEADFYGSMDGASKFVKGDAVAGLLIMLINIAGGLIIGMVQHGLAFSDAIEIYTLLTIGDGLVAQIPSLLLSIATAIVVTRENTSVQLGDQLSAQLGNVKALYIGAAILFVMGIVPGMPHLAFISLAVCMAGTGLLITSKLNPGVKIGGLISGKNKLKTAETAKAAGKIEADSKPAALPEPQEISWDDVQPMDVIGLEVGYRLIPLVDKSQGGELLSRIKGVRKKLSQEMGFLIPAVHIRDNLDLSPNIYRISLMGVVIGEAEIYHDKEMAINPGQVFGKINGVKTTDPAFGLEAIWINADQREQAQTLGYTVVDASTVVATHISQLLTNNAWQLIGHEETQNLLDMLAKTSPKLVEGLVPDLLNLSTVVKVMQNLLYEGVVIRDMRTIVQTLVEYAPKSQDPDVLTAAIRISLRKLIVQEISNGLDELPVITLSPELEQILHQSMQAGGGEGGGIEPGLAERIQTALTEASQQQEMNGEPAVLLTSGVLRSVLARFTKHTVSGLHVLSYQEIPDDKQIRIVNSIGQ</sequence>
<keyword evidence="3 7" id="KW-1003">Cell membrane</keyword>
<dbReference type="PATRIC" id="fig|1513271.3.peg.1867"/>
<keyword evidence="7" id="KW-0813">Transport</keyword>
<comment type="subcellular location">
    <subcellularLocation>
        <location evidence="1 7">Cell membrane</location>
        <topology evidence="1 7">Multi-pass membrane protein</topology>
    </subcellularLocation>
</comment>
<comment type="caution">
    <text evidence="8">The sequence shown here is derived from an EMBL/GenBank/DDBJ whole genome shotgun (WGS) entry which is preliminary data.</text>
</comment>
<dbReference type="Gene3D" id="3.40.50.12790">
    <property type="entry name" value="FHIPEP family, domain 4"/>
    <property type="match status" value="1"/>
</dbReference>
<organism evidence="8 9">
    <name type="scientific">Catenovulum maritimum</name>
    <dbReference type="NCBI Taxonomy" id="1513271"/>
    <lineage>
        <taxon>Bacteria</taxon>
        <taxon>Pseudomonadati</taxon>
        <taxon>Pseudomonadota</taxon>
        <taxon>Gammaproteobacteria</taxon>
        <taxon>Alteromonadales</taxon>
        <taxon>Alteromonadaceae</taxon>
        <taxon>Catenovulum</taxon>
    </lineage>
</organism>
<dbReference type="InterPro" id="IPR042193">
    <property type="entry name" value="FHIPEP_3"/>
</dbReference>
<keyword evidence="7" id="KW-1006">Bacterial flagellum protein export</keyword>
<proteinExistence type="inferred from homology"/>
<dbReference type="GO" id="GO:0009306">
    <property type="term" value="P:protein secretion"/>
    <property type="evidence" value="ECO:0007669"/>
    <property type="project" value="InterPro"/>
</dbReference>
<dbReference type="Pfam" id="PF00771">
    <property type="entry name" value="FHIPEP"/>
    <property type="match status" value="1"/>
</dbReference>